<dbReference type="OrthoDB" id="3269273at2759"/>
<protein>
    <submittedName>
        <fullName evidence="1">Uncharacterized protein</fullName>
    </submittedName>
</protein>
<dbReference type="AlphaFoldDB" id="A0A5M3MB06"/>
<accession>A0A5M3MB06</accession>
<organism evidence="1 2">
    <name type="scientific">Coniophora puteana (strain RWD-64-598)</name>
    <name type="common">Brown rot fungus</name>
    <dbReference type="NCBI Taxonomy" id="741705"/>
    <lineage>
        <taxon>Eukaryota</taxon>
        <taxon>Fungi</taxon>
        <taxon>Dikarya</taxon>
        <taxon>Basidiomycota</taxon>
        <taxon>Agaricomycotina</taxon>
        <taxon>Agaricomycetes</taxon>
        <taxon>Agaricomycetidae</taxon>
        <taxon>Boletales</taxon>
        <taxon>Coniophorineae</taxon>
        <taxon>Coniophoraceae</taxon>
        <taxon>Coniophora</taxon>
    </lineage>
</organism>
<dbReference type="KEGG" id="cput:CONPUDRAFT_158433"/>
<dbReference type="RefSeq" id="XP_007773640.1">
    <property type="nucleotide sequence ID" value="XM_007775450.1"/>
</dbReference>
<dbReference type="GeneID" id="19203914"/>
<name>A0A5M3MB06_CONPW</name>
<dbReference type="EMBL" id="JH711586">
    <property type="protein sequence ID" value="EIW76409.1"/>
    <property type="molecule type" value="Genomic_DNA"/>
</dbReference>
<reference evidence="2" key="1">
    <citation type="journal article" date="2012" name="Science">
        <title>The Paleozoic origin of enzymatic lignin decomposition reconstructed from 31 fungal genomes.</title>
        <authorList>
            <person name="Floudas D."/>
            <person name="Binder M."/>
            <person name="Riley R."/>
            <person name="Barry K."/>
            <person name="Blanchette R.A."/>
            <person name="Henrissat B."/>
            <person name="Martinez A.T."/>
            <person name="Otillar R."/>
            <person name="Spatafora J.W."/>
            <person name="Yadav J.S."/>
            <person name="Aerts A."/>
            <person name="Benoit I."/>
            <person name="Boyd A."/>
            <person name="Carlson A."/>
            <person name="Copeland A."/>
            <person name="Coutinho P.M."/>
            <person name="de Vries R.P."/>
            <person name="Ferreira P."/>
            <person name="Findley K."/>
            <person name="Foster B."/>
            <person name="Gaskell J."/>
            <person name="Glotzer D."/>
            <person name="Gorecki P."/>
            <person name="Heitman J."/>
            <person name="Hesse C."/>
            <person name="Hori C."/>
            <person name="Igarashi K."/>
            <person name="Jurgens J.A."/>
            <person name="Kallen N."/>
            <person name="Kersten P."/>
            <person name="Kohler A."/>
            <person name="Kuees U."/>
            <person name="Kumar T.K.A."/>
            <person name="Kuo A."/>
            <person name="LaButti K."/>
            <person name="Larrondo L.F."/>
            <person name="Lindquist E."/>
            <person name="Ling A."/>
            <person name="Lombard V."/>
            <person name="Lucas S."/>
            <person name="Lundell T."/>
            <person name="Martin R."/>
            <person name="McLaughlin D.J."/>
            <person name="Morgenstern I."/>
            <person name="Morin E."/>
            <person name="Murat C."/>
            <person name="Nagy L.G."/>
            <person name="Nolan M."/>
            <person name="Ohm R.A."/>
            <person name="Patyshakuliyeva A."/>
            <person name="Rokas A."/>
            <person name="Ruiz-Duenas F.J."/>
            <person name="Sabat G."/>
            <person name="Salamov A."/>
            <person name="Samejima M."/>
            <person name="Schmutz J."/>
            <person name="Slot J.C."/>
            <person name="St John F."/>
            <person name="Stenlid J."/>
            <person name="Sun H."/>
            <person name="Sun S."/>
            <person name="Syed K."/>
            <person name="Tsang A."/>
            <person name="Wiebenga A."/>
            <person name="Young D."/>
            <person name="Pisabarro A."/>
            <person name="Eastwood D.C."/>
            <person name="Martin F."/>
            <person name="Cullen D."/>
            <person name="Grigoriev I.V."/>
            <person name="Hibbett D.S."/>
        </authorList>
    </citation>
    <scope>NUCLEOTIDE SEQUENCE [LARGE SCALE GENOMIC DNA]</scope>
    <source>
        <strain evidence="2">RWD-64-598 SS2</strain>
    </source>
</reference>
<sequence>MSANNRLDEHTDSKATYDLNNGQKANICLCSHELKLTPSRVDYMRFHKALFEYLRANKAHLEFEDVFGNPARETLLKTGCGHAARCCVTEPHAHSWSVNKKNRVSLEDGL</sequence>
<evidence type="ECO:0000313" key="2">
    <source>
        <dbReference type="Proteomes" id="UP000053558"/>
    </source>
</evidence>
<keyword evidence="2" id="KW-1185">Reference proteome</keyword>
<comment type="caution">
    <text evidence="1">The sequence shown here is derived from an EMBL/GenBank/DDBJ whole genome shotgun (WGS) entry which is preliminary data.</text>
</comment>
<evidence type="ECO:0000313" key="1">
    <source>
        <dbReference type="EMBL" id="EIW76409.1"/>
    </source>
</evidence>
<dbReference type="Proteomes" id="UP000053558">
    <property type="component" value="Unassembled WGS sequence"/>
</dbReference>
<gene>
    <name evidence="1" type="ORF">CONPUDRAFT_158433</name>
</gene>
<proteinExistence type="predicted"/>